<proteinExistence type="predicted"/>
<name>A0A4U0H0X7_9SPHI</name>
<dbReference type="RefSeq" id="WP_136821864.1">
    <property type="nucleotide sequence ID" value="NZ_BMJX01000005.1"/>
</dbReference>
<reference evidence="2 3" key="1">
    <citation type="submission" date="2019-04" db="EMBL/GenBank/DDBJ databases">
        <title>Sphingobacterium olei sp. nov., isolated from oil-contaminated soil.</title>
        <authorList>
            <person name="Liu B."/>
        </authorList>
    </citation>
    <scope>NUCLEOTIDE SEQUENCE [LARGE SCALE GENOMIC DNA]</scope>
    <source>
        <strain evidence="2 3">Y3L14</strain>
    </source>
</reference>
<keyword evidence="1" id="KW-0732">Signal</keyword>
<comment type="caution">
    <text evidence="2">The sequence shown here is derived from an EMBL/GenBank/DDBJ whole genome shotgun (WGS) entry which is preliminary data.</text>
</comment>
<organism evidence="2 3">
    <name type="scientific">Sphingobacterium alkalisoli</name>
    <dbReference type="NCBI Taxonomy" id="1874115"/>
    <lineage>
        <taxon>Bacteria</taxon>
        <taxon>Pseudomonadati</taxon>
        <taxon>Bacteroidota</taxon>
        <taxon>Sphingobacteriia</taxon>
        <taxon>Sphingobacteriales</taxon>
        <taxon>Sphingobacteriaceae</taxon>
        <taxon>Sphingobacterium</taxon>
    </lineage>
</organism>
<evidence type="ECO:0000313" key="3">
    <source>
        <dbReference type="Proteomes" id="UP000309872"/>
    </source>
</evidence>
<evidence type="ECO:0000256" key="1">
    <source>
        <dbReference type="SAM" id="SignalP"/>
    </source>
</evidence>
<feature type="chain" id="PRO_5020238359" description="Porin" evidence="1">
    <location>
        <begin position="24"/>
        <end position="462"/>
    </location>
</feature>
<accession>A0A4U0H0X7</accession>
<feature type="signal peptide" evidence="1">
    <location>
        <begin position="1"/>
        <end position="23"/>
    </location>
</feature>
<dbReference type="EMBL" id="SUKA01000005">
    <property type="protein sequence ID" value="TJY63872.1"/>
    <property type="molecule type" value="Genomic_DNA"/>
</dbReference>
<sequence length="462" mass="51714">MKFTKLLSLCALSMLLNPLAGLAQEEKEIDEFMTFGEPSFFRPYDKKGIHVFETTKGDYDKPYTGRKLNLGAGFTMQFQSLKNENPGALNSGSMEVNALAPLKPGFMTSQANLYIDVQLAEGIRMNLTNYLSSRHHNEFYVKGGYLQVDKIPFIESDLLDNLMRYTTIKVGHMEINYGDAHFRRPDGGHTSYSPFMEGNIMDAFATEMAAEVYLQHNGLFGMIGLSNGMIKGSVDSLAVNTDETDKRNPSVYFKGGIDKQINDITRVRLSGSWYHNSGTNGTGLTMYAGDRTGSNYQNVMEQYYTAAGVAKAGTAMYSSGRFNPNLNGQLDAIMINAFAKVEGFELFGTYEIAKGYAKNEGLTDNEVEARTATQFAIEGIYRFGSYENFFAGLRYNTVQSKLYNYEEKVNVDRFAVGAGWFMTKNIMVKGEYVNQKYSDFKNTDYRHNGKFNGIVLEAAISF</sequence>
<keyword evidence="3" id="KW-1185">Reference proteome</keyword>
<evidence type="ECO:0008006" key="4">
    <source>
        <dbReference type="Google" id="ProtNLM"/>
    </source>
</evidence>
<protein>
    <recommendedName>
        <fullName evidence="4">Porin</fullName>
    </recommendedName>
</protein>
<dbReference type="Proteomes" id="UP000309872">
    <property type="component" value="Unassembled WGS sequence"/>
</dbReference>
<dbReference type="AlphaFoldDB" id="A0A4U0H0X7"/>
<evidence type="ECO:0000313" key="2">
    <source>
        <dbReference type="EMBL" id="TJY63872.1"/>
    </source>
</evidence>
<gene>
    <name evidence="2" type="ORF">FAZ19_16550</name>
</gene>
<dbReference type="SUPFAM" id="SSF56935">
    <property type="entry name" value="Porins"/>
    <property type="match status" value="1"/>
</dbReference>
<dbReference type="OrthoDB" id="638836at2"/>